<organism evidence="3 4">
    <name type="scientific">Eubacterium cellulosolvens (strain ATCC 43171 / JCM 9499 / 6)</name>
    <name type="common">Cillobacterium cellulosolvens</name>
    <dbReference type="NCBI Taxonomy" id="633697"/>
    <lineage>
        <taxon>Bacteria</taxon>
        <taxon>Bacillati</taxon>
        <taxon>Bacillota</taxon>
        <taxon>Clostridia</taxon>
        <taxon>Eubacteriales</taxon>
        <taxon>Eubacteriaceae</taxon>
        <taxon>Eubacterium</taxon>
    </lineage>
</organism>
<dbReference type="OrthoDB" id="9794577at2"/>
<keyword evidence="2" id="KW-0472">Membrane</keyword>
<dbReference type="eggNOG" id="COG3944">
    <property type="taxonomic scope" value="Bacteria"/>
</dbReference>
<feature type="region of interest" description="Disordered" evidence="1">
    <location>
        <begin position="309"/>
        <end position="351"/>
    </location>
</feature>
<evidence type="ECO:0000313" key="4">
    <source>
        <dbReference type="Proteomes" id="UP000005753"/>
    </source>
</evidence>
<proteinExistence type="predicted"/>
<sequence length="505" mass="55880">MFQRMITNLHLEKLLWIVRSRMGAIFLSGLVGALLVGGVGLVKGSTIYRAEISLYVYSDPEVMTDTDVNITNSDIAQARGLTDSYMQILRSRSFLLDVLETSGLDSYMDYRALDSEIGAEAVNTTSVFKVYVYDRNPERAQLIANTIGELAPDRIISVVKSGGIEILDRAEMPSAPYASTSVRMMAMFGAIGGIALSTLWFIFVGLNDTKIRRRYEITDLFTPEIMADIPQMPTADAATLRKGCEKELTEAYRNLRASILNNREDEVCQLYALTSADAGEGKTTIALNLAAAAVAVGKKTIVLNADLRKEPEESGKPEKPEVESESTEVCKEETKEEAGKESEAKTSREGHTDLAVFLRKETDEIRPEIMENGVNYLPLGDLSDEDVELLFGEGFRSVLSKCREEYDLILVDLPPLGVFSDALCMAGEADGYVLVVRENVTRTERVDLIIRKLESAGAAIRGFVYNGISRTSPDYNYGVKARNYGFRENNKVKKKEKLKVQTNVG</sequence>
<dbReference type="STRING" id="633697.EubceDRAFT1_1882"/>
<dbReference type="Gene3D" id="3.40.50.300">
    <property type="entry name" value="P-loop containing nucleotide triphosphate hydrolases"/>
    <property type="match status" value="1"/>
</dbReference>
<name>I5AV34_EUBC6</name>
<reference evidence="3 4" key="1">
    <citation type="submission" date="2010-08" db="EMBL/GenBank/DDBJ databases">
        <authorList>
            <consortium name="US DOE Joint Genome Institute (JGI-PGF)"/>
            <person name="Lucas S."/>
            <person name="Copeland A."/>
            <person name="Lapidus A."/>
            <person name="Cheng J.-F."/>
            <person name="Bruce D."/>
            <person name="Goodwin L."/>
            <person name="Pitluck S."/>
            <person name="Land M.L."/>
            <person name="Hauser L."/>
            <person name="Chang Y.-J."/>
            <person name="Anderson I.J."/>
            <person name="Johnson E."/>
            <person name="Mulhopadhyay B."/>
            <person name="Kyrpides N."/>
            <person name="Woyke T.J."/>
        </authorList>
    </citation>
    <scope>NUCLEOTIDE SEQUENCE [LARGE SCALE GENOMIC DNA]</scope>
    <source>
        <strain evidence="3 4">6</strain>
    </source>
</reference>
<reference evidence="3 4" key="2">
    <citation type="submission" date="2012-02" db="EMBL/GenBank/DDBJ databases">
        <title>Improved High-Quality Draft sequence of Eubacterium cellulosolvens 6.</title>
        <authorList>
            <consortium name="US DOE Joint Genome Institute"/>
            <person name="Lucas S."/>
            <person name="Han J."/>
            <person name="Lapidus A."/>
            <person name="Cheng J.-F."/>
            <person name="Goodwin L."/>
            <person name="Pitluck S."/>
            <person name="Peters L."/>
            <person name="Mikhailova N."/>
            <person name="Gu W."/>
            <person name="Detter J.C."/>
            <person name="Han C."/>
            <person name="Tapia R."/>
            <person name="Land M."/>
            <person name="Hauser L."/>
            <person name="Kyrpides N."/>
            <person name="Ivanova N."/>
            <person name="Pagani I."/>
            <person name="Johnson E."/>
            <person name="Mukhopadhyay B."/>
            <person name="Anderson I."/>
            <person name="Woyke T."/>
        </authorList>
    </citation>
    <scope>NUCLEOTIDE SEQUENCE [LARGE SCALE GENOMIC DNA]</scope>
    <source>
        <strain evidence="3 4">6</strain>
    </source>
</reference>
<accession>I5AV34</accession>
<dbReference type="PANTHER" id="PTHR32309:SF31">
    <property type="entry name" value="CAPSULAR EXOPOLYSACCHARIDE FAMILY"/>
    <property type="match status" value="1"/>
</dbReference>
<keyword evidence="4" id="KW-1185">Reference proteome</keyword>
<dbReference type="Proteomes" id="UP000005753">
    <property type="component" value="Chromosome"/>
</dbReference>
<dbReference type="SUPFAM" id="SSF52540">
    <property type="entry name" value="P-loop containing nucleoside triphosphate hydrolases"/>
    <property type="match status" value="1"/>
</dbReference>
<dbReference type="PANTHER" id="PTHR32309">
    <property type="entry name" value="TYROSINE-PROTEIN KINASE"/>
    <property type="match status" value="1"/>
</dbReference>
<protein>
    <submittedName>
        <fullName evidence="3">ATPase involved in chromosome partitioning</fullName>
    </submittedName>
</protein>
<evidence type="ECO:0000313" key="3">
    <source>
        <dbReference type="EMBL" id="EIM57657.1"/>
    </source>
</evidence>
<dbReference type="AlphaFoldDB" id="I5AV34"/>
<dbReference type="GO" id="GO:0004713">
    <property type="term" value="F:protein tyrosine kinase activity"/>
    <property type="evidence" value="ECO:0007669"/>
    <property type="project" value="TreeGrafter"/>
</dbReference>
<feature type="transmembrane region" description="Helical" evidence="2">
    <location>
        <begin position="184"/>
        <end position="206"/>
    </location>
</feature>
<dbReference type="InterPro" id="IPR050445">
    <property type="entry name" value="Bact_polysacc_biosynth/exp"/>
</dbReference>
<dbReference type="eggNOG" id="COG0489">
    <property type="taxonomic scope" value="Bacteria"/>
</dbReference>
<dbReference type="InterPro" id="IPR027417">
    <property type="entry name" value="P-loop_NTPase"/>
</dbReference>
<dbReference type="EMBL" id="CM001487">
    <property type="protein sequence ID" value="EIM57657.1"/>
    <property type="molecule type" value="Genomic_DNA"/>
</dbReference>
<evidence type="ECO:0000256" key="1">
    <source>
        <dbReference type="SAM" id="MobiDB-lite"/>
    </source>
</evidence>
<evidence type="ECO:0000256" key="2">
    <source>
        <dbReference type="SAM" id="Phobius"/>
    </source>
</evidence>
<dbReference type="GO" id="GO:0005886">
    <property type="term" value="C:plasma membrane"/>
    <property type="evidence" value="ECO:0007669"/>
    <property type="project" value="TreeGrafter"/>
</dbReference>
<dbReference type="HOGENOM" id="CLU_590107_0_0_9"/>
<gene>
    <name evidence="3" type="ORF">EubceDRAFT1_1882</name>
</gene>
<keyword evidence="2" id="KW-0812">Transmembrane</keyword>
<keyword evidence="2" id="KW-1133">Transmembrane helix</keyword>